<sequence>MEEQQQYNSQQSYENISNKVKNIRDSPNISSFHCDESTENKLQQINKCKGGNLKNDDEEQQLQNKSKQTQEECNIYDEEKKQIENLQHKPQNEYLYNYQPLQNSTSNQQNSKIKIGLPNIGMTCYINSAVQQLRQFYYIDNTIFATSNFGQRFKELFNHLENRNQEQVYNIMEYIVQNAKQQQNHQLGGDAYICINNFLKQIRQDMNTYCDELEFDNKFLLKYSDQLYCSKCKNNIQHTKDQFTFHQYEEFGQECNSLSDAFSEKGDQTMFLEVKSDIICDYCEHKVFLAKREYQVAPNFRMIRLLQPNQQPWDGYNNNNLFEQQFDLMVKGQQQKYEIIGFCNHYLQHYKYFAKYDSEWIVFNDNFTYSLPYVSHLDYSKALYFVFKKVQNNLVKSEKNQQLPNSKQIDVTNDRYSDKNSSKSFNRNDQIQFDSSWQKKQVDQDSNMSKQRNNHNENYHQNIYFGQKQENNQQFQEEIDKDIKLKKFEKVCKMLPDLENKSRKY</sequence>
<accession>Q238S8</accession>
<dbReference type="SUPFAM" id="SSF54001">
    <property type="entry name" value="Cysteine proteinases"/>
    <property type="match status" value="1"/>
</dbReference>
<evidence type="ECO:0000313" key="3">
    <source>
        <dbReference type="EMBL" id="EAR93142.2"/>
    </source>
</evidence>
<feature type="region of interest" description="Disordered" evidence="1">
    <location>
        <begin position="435"/>
        <end position="454"/>
    </location>
</feature>
<dbReference type="KEGG" id="tet:TTHERM_00450910"/>
<dbReference type="GO" id="GO:0004843">
    <property type="term" value="F:cysteine-type deubiquitinase activity"/>
    <property type="evidence" value="ECO:0007669"/>
    <property type="project" value="InterPro"/>
</dbReference>
<dbReference type="EMBL" id="GG662738">
    <property type="protein sequence ID" value="EAR93142.2"/>
    <property type="molecule type" value="Genomic_DNA"/>
</dbReference>
<dbReference type="InParanoid" id="Q238S8"/>
<feature type="compositionally biased region" description="Polar residues" evidence="1">
    <location>
        <begin position="398"/>
        <end position="411"/>
    </location>
</feature>
<feature type="region of interest" description="Disordered" evidence="1">
    <location>
        <begin position="1"/>
        <end position="71"/>
    </location>
</feature>
<feature type="compositionally biased region" description="Polar residues" evidence="1">
    <location>
        <begin position="435"/>
        <end position="451"/>
    </location>
</feature>
<evidence type="ECO:0000313" key="4">
    <source>
        <dbReference type="Proteomes" id="UP000009168"/>
    </source>
</evidence>
<dbReference type="RefSeq" id="XP_001013387.2">
    <property type="nucleotide sequence ID" value="XM_001013387.2"/>
</dbReference>
<evidence type="ECO:0000256" key="1">
    <source>
        <dbReference type="SAM" id="MobiDB-lite"/>
    </source>
</evidence>
<dbReference type="Gene3D" id="3.90.70.10">
    <property type="entry name" value="Cysteine proteinases"/>
    <property type="match status" value="1"/>
</dbReference>
<dbReference type="InterPro" id="IPR028889">
    <property type="entry name" value="USP"/>
</dbReference>
<keyword evidence="4" id="KW-1185">Reference proteome</keyword>
<keyword evidence="3" id="KW-0378">Hydrolase</keyword>
<dbReference type="GeneID" id="7823990"/>
<feature type="domain" description="USP" evidence="2">
    <location>
        <begin position="115"/>
        <end position="390"/>
    </location>
</feature>
<feature type="compositionally biased region" description="Low complexity" evidence="1">
    <location>
        <begin position="1"/>
        <end position="18"/>
    </location>
</feature>
<organism evidence="3 4">
    <name type="scientific">Tetrahymena thermophila (strain SB210)</name>
    <dbReference type="NCBI Taxonomy" id="312017"/>
    <lineage>
        <taxon>Eukaryota</taxon>
        <taxon>Sar</taxon>
        <taxon>Alveolata</taxon>
        <taxon>Ciliophora</taxon>
        <taxon>Intramacronucleata</taxon>
        <taxon>Oligohymenophorea</taxon>
        <taxon>Hymenostomatida</taxon>
        <taxon>Tetrahymenina</taxon>
        <taxon>Tetrahymenidae</taxon>
        <taxon>Tetrahymena</taxon>
    </lineage>
</organism>
<reference evidence="4" key="1">
    <citation type="journal article" date="2006" name="PLoS Biol.">
        <title>Macronuclear genome sequence of the ciliate Tetrahymena thermophila, a model eukaryote.</title>
        <authorList>
            <person name="Eisen J.A."/>
            <person name="Coyne R.S."/>
            <person name="Wu M."/>
            <person name="Wu D."/>
            <person name="Thiagarajan M."/>
            <person name="Wortman J.R."/>
            <person name="Badger J.H."/>
            <person name="Ren Q."/>
            <person name="Amedeo P."/>
            <person name="Jones K.M."/>
            <person name="Tallon L.J."/>
            <person name="Delcher A.L."/>
            <person name="Salzberg S.L."/>
            <person name="Silva J.C."/>
            <person name="Haas B.J."/>
            <person name="Majoros W.H."/>
            <person name="Farzad M."/>
            <person name="Carlton J.M."/>
            <person name="Smith R.K. Jr."/>
            <person name="Garg J."/>
            <person name="Pearlman R.E."/>
            <person name="Karrer K.M."/>
            <person name="Sun L."/>
            <person name="Manning G."/>
            <person name="Elde N.C."/>
            <person name="Turkewitz A.P."/>
            <person name="Asai D.J."/>
            <person name="Wilkes D.E."/>
            <person name="Wang Y."/>
            <person name="Cai H."/>
            <person name="Collins K."/>
            <person name="Stewart B.A."/>
            <person name="Lee S.R."/>
            <person name="Wilamowska K."/>
            <person name="Weinberg Z."/>
            <person name="Ruzzo W.L."/>
            <person name="Wloga D."/>
            <person name="Gaertig J."/>
            <person name="Frankel J."/>
            <person name="Tsao C.-C."/>
            <person name="Gorovsky M.A."/>
            <person name="Keeling P.J."/>
            <person name="Waller R.F."/>
            <person name="Patron N.J."/>
            <person name="Cherry J.M."/>
            <person name="Stover N.A."/>
            <person name="Krieger C.J."/>
            <person name="del Toro C."/>
            <person name="Ryder H.F."/>
            <person name="Williamson S.C."/>
            <person name="Barbeau R.A."/>
            <person name="Hamilton E.P."/>
            <person name="Orias E."/>
        </authorList>
    </citation>
    <scope>NUCLEOTIDE SEQUENCE [LARGE SCALE GENOMIC DNA]</scope>
    <source>
        <strain evidence="4">SB210</strain>
    </source>
</reference>
<dbReference type="AlphaFoldDB" id="Q238S8"/>
<protein>
    <submittedName>
        <fullName evidence="3">Ubiquitin carboxyl-terminal hydrolase family protein, putative</fullName>
    </submittedName>
</protein>
<dbReference type="InterPro" id="IPR018200">
    <property type="entry name" value="USP_CS"/>
</dbReference>
<dbReference type="PROSITE" id="PS00972">
    <property type="entry name" value="USP_1"/>
    <property type="match status" value="1"/>
</dbReference>
<name>Q238S8_TETTS</name>
<dbReference type="InterPro" id="IPR038765">
    <property type="entry name" value="Papain-like_cys_pep_sf"/>
</dbReference>
<proteinExistence type="predicted"/>
<dbReference type="Proteomes" id="UP000009168">
    <property type="component" value="Unassembled WGS sequence"/>
</dbReference>
<evidence type="ECO:0000259" key="2">
    <source>
        <dbReference type="PROSITE" id="PS50235"/>
    </source>
</evidence>
<feature type="compositionally biased region" description="Basic and acidic residues" evidence="1">
    <location>
        <begin position="412"/>
        <end position="421"/>
    </location>
</feature>
<feature type="region of interest" description="Disordered" evidence="1">
    <location>
        <begin position="398"/>
        <end position="426"/>
    </location>
</feature>
<dbReference type="PROSITE" id="PS50235">
    <property type="entry name" value="USP_3"/>
    <property type="match status" value="1"/>
</dbReference>
<dbReference type="HOGENOM" id="CLU_596550_0_0_1"/>
<dbReference type="OrthoDB" id="361536at2759"/>
<gene>
    <name evidence="3" type="ORF">TTHERM_00450910</name>
</gene>